<dbReference type="EMBL" id="CAXAMM010039640">
    <property type="protein sequence ID" value="CAK9087994.1"/>
    <property type="molecule type" value="Genomic_DNA"/>
</dbReference>
<name>A0ABP0QJA5_9DINO</name>
<proteinExistence type="predicted"/>
<organism evidence="1 2">
    <name type="scientific">Durusdinium trenchii</name>
    <dbReference type="NCBI Taxonomy" id="1381693"/>
    <lineage>
        <taxon>Eukaryota</taxon>
        <taxon>Sar</taxon>
        <taxon>Alveolata</taxon>
        <taxon>Dinophyceae</taxon>
        <taxon>Suessiales</taxon>
        <taxon>Symbiodiniaceae</taxon>
        <taxon>Durusdinium</taxon>
    </lineage>
</organism>
<evidence type="ECO:0000313" key="1">
    <source>
        <dbReference type="EMBL" id="CAK9087994.1"/>
    </source>
</evidence>
<accession>A0ABP0QJA5</accession>
<reference evidence="1 2" key="1">
    <citation type="submission" date="2024-02" db="EMBL/GenBank/DDBJ databases">
        <authorList>
            <person name="Chen Y."/>
            <person name="Shah S."/>
            <person name="Dougan E. K."/>
            <person name="Thang M."/>
            <person name="Chan C."/>
        </authorList>
    </citation>
    <scope>NUCLEOTIDE SEQUENCE [LARGE SCALE GENOMIC DNA]</scope>
</reference>
<gene>
    <name evidence="1" type="ORF">SCF082_LOCUS41572</name>
</gene>
<evidence type="ECO:0000313" key="2">
    <source>
        <dbReference type="Proteomes" id="UP001642464"/>
    </source>
</evidence>
<sequence>MEAEYGQYFLSNYRSAFLHWDADGDDHLVEDQSEVEAVNGSNAICEDVDALPALPEANEGVADTHSDLPKGPLLVREWPAAPEASPVGGQEADLTTFGADGVDPTELQRKLQDLVPEHVVNKEATEESPKELRFSHVEQVVEPEGSDFPSAPAAVLAAAVAAAAQEQNSGEERIEDVPNGVPKRISLGRVEHEAGRRHATEPPTPTVSVVDMDDEVSRHIDNFFGDEEVWPKLICQADLQRLSSELMHRIQHLPVVSKSSRFKVTVPKPYPGVQYRRSKQLEERYSRFAENGAIVVGEMEVDGEWLRISGNIFLPVQVGQIHILDEVIEAEDPPEHHVPHPETWWACCPSSASQKVAEASAGGVALQNQAQPMRAEHIGTNC</sequence>
<keyword evidence="2" id="KW-1185">Reference proteome</keyword>
<protein>
    <submittedName>
        <fullName evidence="1">UBA domain-containing protein</fullName>
    </submittedName>
</protein>
<comment type="caution">
    <text evidence="1">The sequence shown here is derived from an EMBL/GenBank/DDBJ whole genome shotgun (WGS) entry which is preliminary data.</text>
</comment>
<dbReference type="Proteomes" id="UP001642464">
    <property type="component" value="Unassembled WGS sequence"/>
</dbReference>